<keyword evidence="3" id="KW-1003">Cell membrane</keyword>
<name>A0A7W2AR82_9BACL</name>
<keyword evidence="7 8" id="KW-0472">Membrane</keyword>
<keyword evidence="4 8" id="KW-0812">Transmembrane</keyword>
<evidence type="ECO:0000313" key="9">
    <source>
        <dbReference type="EMBL" id="MBA4602719.1"/>
    </source>
</evidence>
<gene>
    <name evidence="9" type="primary">mreD</name>
    <name evidence="9" type="ORF">H2C83_10420</name>
</gene>
<dbReference type="AlphaFoldDB" id="A0A7W2AR82"/>
<comment type="subcellular location">
    <subcellularLocation>
        <location evidence="1">Cell membrane</location>
        <topology evidence="1">Multi-pass membrane protein</topology>
    </subcellularLocation>
</comment>
<keyword evidence="5" id="KW-0133">Cell shape</keyword>
<sequence length="176" mass="20371">MKKYFVAFLSLLFLLEGSQLQWLLPQSWGSPFVIVPQLVVSGIVAISFYLPRRYVLLISFVFGLLHDIVYGPAIGIQSFTLPLVAYGAYLLSGTFSLYQWIAGMTLLLGQLSCFLVTYGWYRLFGFTDVSFSYAFWIHMVPSVMFNLLVGYPIYRLIRWIYQKKRTRSVIFDTILR</sequence>
<comment type="similarity">
    <text evidence="2">Belongs to the MreD family.</text>
</comment>
<feature type="transmembrane region" description="Helical" evidence="8">
    <location>
        <begin position="30"/>
        <end position="50"/>
    </location>
</feature>
<protein>
    <submittedName>
        <fullName evidence="9">Rod shape-determining protein MreD</fullName>
    </submittedName>
</protein>
<feature type="transmembrane region" description="Helical" evidence="8">
    <location>
        <begin position="133"/>
        <end position="157"/>
    </location>
</feature>
<evidence type="ECO:0000256" key="7">
    <source>
        <dbReference type="ARBA" id="ARBA00023136"/>
    </source>
</evidence>
<feature type="transmembrane region" description="Helical" evidence="8">
    <location>
        <begin position="105"/>
        <end position="121"/>
    </location>
</feature>
<evidence type="ECO:0000256" key="4">
    <source>
        <dbReference type="ARBA" id="ARBA00022692"/>
    </source>
</evidence>
<dbReference type="NCBIfam" id="TIGR03426">
    <property type="entry name" value="shape_MreD"/>
    <property type="match status" value="1"/>
</dbReference>
<evidence type="ECO:0000256" key="8">
    <source>
        <dbReference type="SAM" id="Phobius"/>
    </source>
</evidence>
<dbReference type="Pfam" id="PF04093">
    <property type="entry name" value="MreD"/>
    <property type="match status" value="1"/>
</dbReference>
<organism evidence="9 10">
    <name type="scientific">Thermoactinomyces mirandus</name>
    <dbReference type="NCBI Taxonomy" id="2756294"/>
    <lineage>
        <taxon>Bacteria</taxon>
        <taxon>Bacillati</taxon>
        <taxon>Bacillota</taxon>
        <taxon>Bacilli</taxon>
        <taxon>Bacillales</taxon>
        <taxon>Thermoactinomycetaceae</taxon>
        <taxon>Thermoactinomyces</taxon>
    </lineage>
</organism>
<dbReference type="RefSeq" id="WP_181740533.1">
    <property type="nucleotide sequence ID" value="NZ_JACEOL010000033.1"/>
</dbReference>
<evidence type="ECO:0000256" key="1">
    <source>
        <dbReference type="ARBA" id="ARBA00004651"/>
    </source>
</evidence>
<evidence type="ECO:0000256" key="2">
    <source>
        <dbReference type="ARBA" id="ARBA00007776"/>
    </source>
</evidence>
<reference evidence="9 10" key="1">
    <citation type="submission" date="2020-07" db="EMBL/GenBank/DDBJ databases">
        <title>Thermoactinomyces phylogeny.</title>
        <authorList>
            <person name="Dunlap C."/>
        </authorList>
    </citation>
    <scope>NUCLEOTIDE SEQUENCE [LARGE SCALE GENOMIC DNA]</scope>
    <source>
        <strain evidence="9 10">AMNI-1</strain>
    </source>
</reference>
<dbReference type="Proteomes" id="UP000538292">
    <property type="component" value="Unassembled WGS sequence"/>
</dbReference>
<dbReference type="GO" id="GO:0008360">
    <property type="term" value="P:regulation of cell shape"/>
    <property type="evidence" value="ECO:0007669"/>
    <property type="project" value="UniProtKB-KW"/>
</dbReference>
<evidence type="ECO:0000256" key="6">
    <source>
        <dbReference type="ARBA" id="ARBA00022989"/>
    </source>
</evidence>
<evidence type="ECO:0000313" key="10">
    <source>
        <dbReference type="Proteomes" id="UP000538292"/>
    </source>
</evidence>
<evidence type="ECO:0000256" key="5">
    <source>
        <dbReference type="ARBA" id="ARBA00022960"/>
    </source>
</evidence>
<dbReference type="EMBL" id="JACEOL010000033">
    <property type="protein sequence ID" value="MBA4602719.1"/>
    <property type="molecule type" value="Genomic_DNA"/>
</dbReference>
<feature type="transmembrane region" description="Helical" evidence="8">
    <location>
        <begin position="55"/>
        <end position="73"/>
    </location>
</feature>
<dbReference type="GO" id="GO:0005886">
    <property type="term" value="C:plasma membrane"/>
    <property type="evidence" value="ECO:0007669"/>
    <property type="project" value="UniProtKB-SubCell"/>
</dbReference>
<keyword evidence="6 8" id="KW-1133">Transmembrane helix</keyword>
<feature type="transmembrane region" description="Helical" evidence="8">
    <location>
        <begin position="79"/>
        <end position="98"/>
    </location>
</feature>
<evidence type="ECO:0000256" key="3">
    <source>
        <dbReference type="ARBA" id="ARBA00022475"/>
    </source>
</evidence>
<comment type="caution">
    <text evidence="9">The sequence shown here is derived from an EMBL/GenBank/DDBJ whole genome shotgun (WGS) entry which is preliminary data.</text>
</comment>
<dbReference type="InterPro" id="IPR007227">
    <property type="entry name" value="Cell_shape_determining_MreD"/>
</dbReference>
<accession>A0A7W2AR82</accession>
<proteinExistence type="inferred from homology"/>
<keyword evidence="10" id="KW-1185">Reference proteome</keyword>